<accession>A0AAV7CDQ2</accession>
<dbReference type="AlphaFoldDB" id="A0AAV7CDQ2"/>
<comment type="caution">
    <text evidence="1">The sequence shown here is derived from an EMBL/GenBank/DDBJ whole genome shotgun (WGS) entry which is preliminary data.</text>
</comment>
<gene>
    <name evidence="1" type="ORF">GDO81_008275</name>
</gene>
<keyword evidence="2" id="KW-1185">Reference proteome</keyword>
<evidence type="ECO:0000313" key="2">
    <source>
        <dbReference type="Proteomes" id="UP000824782"/>
    </source>
</evidence>
<dbReference type="EMBL" id="WNYA01000003">
    <property type="protein sequence ID" value="KAG8583105.1"/>
    <property type="molecule type" value="Genomic_DNA"/>
</dbReference>
<organism evidence="1 2">
    <name type="scientific">Engystomops pustulosus</name>
    <name type="common">Tungara frog</name>
    <name type="synonym">Physalaemus pustulosus</name>
    <dbReference type="NCBI Taxonomy" id="76066"/>
    <lineage>
        <taxon>Eukaryota</taxon>
        <taxon>Metazoa</taxon>
        <taxon>Chordata</taxon>
        <taxon>Craniata</taxon>
        <taxon>Vertebrata</taxon>
        <taxon>Euteleostomi</taxon>
        <taxon>Amphibia</taxon>
        <taxon>Batrachia</taxon>
        <taxon>Anura</taxon>
        <taxon>Neobatrachia</taxon>
        <taxon>Hyloidea</taxon>
        <taxon>Leptodactylidae</taxon>
        <taxon>Leiuperinae</taxon>
        <taxon>Engystomops</taxon>
    </lineage>
</organism>
<sequence>MEINNKGILEVTDHFFTTCCKQIMILGGGRFPLKGSPAAGPSYLSVQRHVINILSLQMKKASGIIKQLLNI</sequence>
<name>A0AAV7CDQ2_ENGPU</name>
<reference evidence="1" key="1">
    <citation type="thesis" date="2020" institute="ProQuest LLC" country="789 East Eisenhower Parkway, Ann Arbor, MI, USA">
        <title>Comparative Genomics and Chromosome Evolution.</title>
        <authorList>
            <person name="Mudd A.B."/>
        </authorList>
    </citation>
    <scope>NUCLEOTIDE SEQUENCE</scope>
    <source>
        <strain evidence="1">237g6f4</strain>
        <tissue evidence="1">Blood</tissue>
    </source>
</reference>
<proteinExistence type="predicted"/>
<protein>
    <submittedName>
        <fullName evidence="1">Uncharacterized protein</fullName>
    </submittedName>
</protein>
<evidence type="ECO:0000313" key="1">
    <source>
        <dbReference type="EMBL" id="KAG8583105.1"/>
    </source>
</evidence>
<dbReference type="Proteomes" id="UP000824782">
    <property type="component" value="Unassembled WGS sequence"/>
</dbReference>